<dbReference type="OrthoDB" id="414863at2759"/>
<feature type="compositionally biased region" description="Low complexity" evidence="8">
    <location>
        <begin position="303"/>
        <end position="320"/>
    </location>
</feature>
<feature type="domain" description="Small ribosomal subunit protein uS2 C-terminal" evidence="9">
    <location>
        <begin position="202"/>
        <end position="306"/>
    </location>
</feature>
<feature type="compositionally biased region" description="Low complexity" evidence="8">
    <location>
        <begin position="239"/>
        <end position="255"/>
    </location>
</feature>
<evidence type="ECO:0000259" key="9">
    <source>
        <dbReference type="Pfam" id="PF16122"/>
    </source>
</evidence>
<dbReference type="GO" id="GO:0002181">
    <property type="term" value="P:cytoplasmic translation"/>
    <property type="evidence" value="ECO:0000318"/>
    <property type="project" value="GO_Central"/>
</dbReference>
<evidence type="ECO:0000256" key="6">
    <source>
        <dbReference type="HAMAP-Rule" id="MF_03015"/>
    </source>
</evidence>
<evidence type="ECO:0000256" key="4">
    <source>
        <dbReference type="ARBA" id="ARBA00022980"/>
    </source>
</evidence>
<dbReference type="SUPFAM" id="SSF52313">
    <property type="entry name" value="Ribosomal protein S2"/>
    <property type="match status" value="1"/>
</dbReference>
<dbReference type="FunFam" id="3.40.50.10490:FF:000012">
    <property type="entry name" value="40S ribosomal protein SA"/>
    <property type="match status" value="1"/>
</dbReference>
<dbReference type="OMA" id="VKNFFEP"/>
<dbReference type="Gene3D" id="3.40.50.10490">
    <property type="entry name" value="Glucose-6-phosphate isomerase like protein, domain 1"/>
    <property type="match status" value="1"/>
</dbReference>
<reference evidence="10" key="2">
    <citation type="submission" date="2021-01" db="UniProtKB">
        <authorList>
            <consortium name="EnsemblMetazoa"/>
        </authorList>
    </citation>
    <scope>IDENTIFICATION</scope>
</reference>
<dbReference type="PROSITE" id="PS00962">
    <property type="entry name" value="RIBOSOMAL_S2_1"/>
    <property type="match status" value="1"/>
</dbReference>
<keyword evidence="5 6" id="KW-0687">Ribonucleoprotein</keyword>
<comment type="subcellular location">
    <subcellularLocation>
        <location evidence="1 6">Cytoplasm</location>
    </subcellularLocation>
</comment>
<evidence type="ECO:0000256" key="3">
    <source>
        <dbReference type="ARBA" id="ARBA00022490"/>
    </source>
</evidence>
<feature type="region of interest" description="Disordered" evidence="8">
    <location>
        <begin position="224"/>
        <end position="341"/>
    </location>
</feature>
<evidence type="ECO:0000313" key="11">
    <source>
        <dbReference type="Proteomes" id="UP000007110"/>
    </source>
</evidence>
<dbReference type="InterPro" id="IPR027498">
    <property type="entry name" value="Ribosomal_uS2_euk"/>
</dbReference>
<dbReference type="Pfam" id="PF16122">
    <property type="entry name" value="40S_SA_C"/>
    <property type="match status" value="1"/>
</dbReference>
<proteinExistence type="inferred from homology"/>
<dbReference type="GeneID" id="373183"/>
<dbReference type="NCBIfam" id="TIGR01012">
    <property type="entry name" value="uS2_euk_arch"/>
    <property type="match status" value="1"/>
</dbReference>
<dbReference type="CDD" id="cd01425">
    <property type="entry name" value="RPS2"/>
    <property type="match status" value="1"/>
</dbReference>
<keyword evidence="4 6" id="KW-0689">Ribosomal protein</keyword>
<evidence type="ECO:0000256" key="7">
    <source>
        <dbReference type="RuleBase" id="RU003631"/>
    </source>
</evidence>
<dbReference type="GO" id="GO:0003735">
    <property type="term" value="F:structural constituent of ribosome"/>
    <property type="evidence" value="ECO:0000318"/>
    <property type="project" value="GO_Central"/>
</dbReference>
<evidence type="ECO:0000313" key="10">
    <source>
        <dbReference type="EnsemblMetazoa" id="NP_001116970"/>
    </source>
</evidence>
<dbReference type="InterPro" id="IPR032281">
    <property type="entry name" value="Ribosomal_uS2_C"/>
</dbReference>
<dbReference type="EnsemblMetazoa" id="NM_001123498">
    <property type="protein sequence ID" value="NP_001116970"/>
    <property type="gene ID" value="LOC373183"/>
</dbReference>
<accession>A0A7M6W894</accession>
<dbReference type="InterPro" id="IPR023591">
    <property type="entry name" value="Ribosomal_uS2_flav_dom_sf"/>
</dbReference>
<evidence type="ECO:0000256" key="8">
    <source>
        <dbReference type="SAM" id="MobiDB-lite"/>
    </source>
</evidence>
<evidence type="ECO:0000256" key="2">
    <source>
        <dbReference type="ARBA" id="ARBA00006242"/>
    </source>
</evidence>
<dbReference type="Pfam" id="PF00318">
    <property type="entry name" value="Ribosomal_S2"/>
    <property type="match status" value="2"/>
</dbReference>
<evidence type="ECO:0000256" key="1">
    <source>
        <dbReference type="ARBA" id="ARBA00004496"/>
    </source>
</evidence>
<protein>
    <recommendedName>
        <fullName evidence="6">Small ribosomal subunit protein uS2</fullName>
    </recommendedName>
</protein>
<reference evidence="11" key="1">
    <citation type="submission" date="2015-02" db="EMBL/GenBank/DDBJ databases">
        <title>Genome sequencing for Strongylocentrotus purpuratus.</title>
        <authorList>
            <person name="Murali S."/>
            <person name="Liu Y."/>
            <person name="Vee V."/>
            <person name="English A."/>
            <person name="Wang M."/>
            <person name="Skinner E."/>
            <person name="Han Y."/>
            <person name="Muzny D.M."/>
            <person name="Worley K.C."/>
            <person name="Gibbs R.A."/>
        </authorList>
    </citation>
    <scope>NUCLEOTIDE SEQUENCE</scope>
</reference>
<dbReference type="KEGG" id="spu:373183"/>
<dbReference type="InterPro" id="IPR018130">
    <property type="entry name" value="Ribosomal_uS2_CS"/>
</dbReference>
<dbReference type="AlphaFoldDB" id="A0A7M6W894"/>
<dbReference type="PRINTS" id="PR00395">
    <property type="entry name" value="RIBOSOMALS2"/>
</dbReference>
<keyword evidence="11" id="KW-1185">Reference proteome</keyword>
<dbReference type="Proteomes" id="UP000007110">
    <property type="component" value="Unassembled WGS sequence"/>
</dbReference>
<dbReference type="FunCoup" id="A0A7M6W894">
    <property type="interactions" value="2042"/>
</dbReference>
<dbReference type="HAMAP" id="MF_03015">
    <property type="entry name" value="Ribosomal_S2_euk"/>
    <property type="match status" value="1"/>
</dbReference>
<sequence length="341" mass="36651">MSGGLECLALKEDDVQKFLASGAHIGSSNMDYKMAPYIYKRKPDGSFIINLRKTWEKLLLAARIIVAVENPADVCVISSRPYGQRAVLKFGAHTGATPVAGRYTPGTFTNQIQAAFREPRILIVTDPRSDHQPVTEASYVNIPVIALCNSDSPLRHVDIAIPCNNKSIHSIGLMWWMLSREVLRLRGAISRDVTWEIMVDLYFFRDPEEAEKEEQEARDRAVAVKEEPAQPYAEQWGSDPVAVPAGGQPVGVPDVTDWAADANKVAGAPAPPQQQWANDASKVAAPAAAPAAFPSEDWGSVDAPAAPVAPAAAAPAAAAPSQDWSTDDWGGAATNDWAVSS</sequence>
<keyword evidence="3 6" id="KW-0963">Cytoplasm</keyword>
<comment type="function">
    <text evidence="6">Required for the assembly and/or stability of the 40S ribosomal subunit. Required for the processing of the 20S rRNA-precursor to mature 18S rRNA in a late step of the maturation of 40S ribosomal subunits.</text>
</comment>
<dbReference type="InterPro" id="IPR005707">
    <property type="entry name" value="Ribosomal_uS2_euk/arc"/>
</dbReference>
<dbReference type="PROSITE" id="PS00963">
    <property type="entry name" value="RIBOSOMAL_S2_2"/>
    <property type="match status" value="1"/>
</dbReference>
<dbReference type="InterPro" id="IPR001865">
    <property type="entry name" value="Ribosomal_uS2"/>
</dbReference>
<dbReference type="CTD" id="3921"/>
<evidence type="ECO:0000256" key="5">
    <source>
        <dbReference type="ARBA" id="ARBA00023274"/>
    </source>
</evidence>
<comment type="subunit">
    <text evidence="6">Component of the small ribosomal subunit. Mature ribosomes consist of a small (40S) and a large (60S) subunit. The 40S subunit contains about 33 different proteins and 1 molecule of RNA (18S). The 60S subunit contains about 49 different proteins and 3 molecules of RNA (28S, 5.8S and 5S). Interacts with ribosomal protein S21.</text>
</comment>
<comment type="similarity">
    <text evidence="2 6 7">Belongs to the universal ribosomal protein uS2 family.</text>
</comment>
<dbReference type="RefSeq" id="NP_001116970.1">
    <property type="nucleotide sequence ID" value="NM_001123498.2"/>
</dbReference>
<organism evidence="10 11">
    <name type="scientific">Strongylocentrotus purpuratus</name>
    <name type="common">Purple sea urchin</name>
    <dbReference type="NCBI Taxonomy" id="7668"/>
    <lineage>
        <taxon>Eukaryota</taxon>
        <taxon>Metazoa</taxon>
        <taxon>Echinodermata</taxon>
        <taxon>Eleutherozoa</taxon>
        <taxon>Echinozoa</taxon>
        <taxon>Echinoidea</taxon>
        <taxon>Euechinoidea</taxon>
        <taxon>Echinacea</taxon>
        <taxon>Camarodonta</taxon>
        <taxon>Echinidea</taxon>
        <taxon>Strongylocentrotidae</taxon>
        <taxon>Strongylocentrotus</taxon>
    </lineage>
</organism>
<dbReference type="PANTHER" id="PTHR11489">
    <property type="entry name" value="40S RIBOSOMAL PROTEIN SA"/>
    <property type="match status" value="1"/>
</dbReference>
<dbReference type="InParanoid" id="A0A7M6W894"/>
<dbReference type="GO" id="GO:0022627">
    <property type="term" value="C:cytosolic small ribosomal subunit"/>
    <property type="evidence" value="ECO:0000318"/>
    <property type="project" value="GO_Central"/>
</dbReference>
<name>A0A7M6W894_STRPU</name>
<dbReference type="GO" id="GO:0000028">
    <property type="term" value="P:ribosomal small subunit assembly"/>
    <property type="evidence" value="ECO:0000318"/>
    <property type="project" value="GO_Central"/>
</dbReference>